<comment type="subcellular location">
    <subcellularLocation>
        <location evidence="4">Golgi apparatus membrane</location>
        <topology evidence="4">Single-pass type II membrane protein</topology>
    </subcellularLocation>
</comment>
<feature type="signal peptide" evidence="5">
    <location>
        <begin position="1"/>
        <end position="23"/>
    </location>
</feature>
<dbReference type="Pfam" id="PF01501">
    <property type="entry name" value="Glyco_transf_8"/>
    <property type="match status" value="1"/>
</dbReference>
<proteinExistence type="inferred from homology"/>
<evidence type="ECO:0000256" key="1">
    <source>
        <dbReference type="ARBA" id="ARBA00004877"/>
    </source>
</evidence>
<evidence type="ECO:0000256" key="4">
    <source>
        <dbReference type="RuleBase" id="RU362027"/>
    </source>
</evidence>
<sequence length="498" mass="56614">MVLCSRGTALFFFLLIVAVEGHALDRHVVRAMPSKLQEDGNLLPDEGWKTGFMSGSQPKRELLNTKGSMRDELQGSSLLVQAMQEQIQSAKKIANLERLNKHPRLLRELRYQIKQNERALGASAVDAQLPKSAPEKIRALRQVLSRATERPHNKCEDVTKRLRSSVMVTEDKVSALEEENKNLGRLAVRTMPKGFHCLALQLTIQFYDHLGEGPVFQDQTKIDNSGLMHYVIYTENILAATVIINSTVYTAKEPHRQVFHVLTDGLNYAAMRMWFQRNNPDKATVEVENLEKLNLSRTSLGLHGFSGKYLKLPMVKAQLKQEEGVDMMKRLGLYYELPRIFPRLEKVLVLDDDIVVRKDLSHLWEEDLHKKVIGAVGSCETSNNFGGTLGWACMNMVDLGEWRRQGLSETLTVELDIWDGLTVLRESNSHVWDESVCHVIDLDDALSEFANGAQEAAAVHYRGYAKPWLGMGMNRHRSLWTRFVNYENPILQACNIHK</sequence>
<evidence type="ECO:0000256" key="2">
    <source>
        <dbReference type="ARBA" id="ARBA00006351"/>
    </source>
</evidence>
<keyword evidence="3 4" id="KW-0808">Transferase</keyword>
<keyword evidence="3 4" id="KW-0328">Glycosyltransferase</keyword>
<feature type="chain" id="PRO_5039600436" description="Hexosyltransferase" evidence="5">
    <location>
        <begin position="24"/>
        <end position="498"/>
    </location>
</feature>
<dbReference type="Proteomes" id="UP000886520">
    <property type="component" value="Chromosome 19"/>
</dbReference>
<dbReference type="PANTHER" id="PTHR32116">
    <property type="entry name" value="GALACTURONOSYLTRANSFERASE 4-RELATED"/>
    <property type="match status" value="1"/>
</dbReference>
<keyword evidence="5" id="KW-0732">Signal</keyword>
<dbReference type="InterPro" id="IPR029993">
    <property type="entry name" value="GAUT"/>
</dbReference>
<evidence type="ECO:0000256" key="3">
    <source>
        <dbReference type="ARBA" id="ARBA00022676"/>
    </source>
</evidence>
<dbReference type="GO" id="GO:0000139">
    <property type="term" value="C:Golgi membrane"/>
    <property type="evidence" value="ECO:0007669"/>
    <property type="project" value="UniProtKB-SubCell"/>
</dbReference>
<dbReference type="InterPro" id="IPR002495">
    <property type="entry name" value="Glyco_trans_8"/>
</dbReference>
<organism evidence="6 7">
    <name type="scientific">Adiantum capillus-veneris</name>
    <name type="common">Maidenhair fern</name>
    <dbReference type="NCBI Taxonomy" id="13818"/>
    <lineage>
        <taxon>Eukaryota</taxon>
        <taxon>Viridiplantae</taxon>
        <taxon>Streptophyta</taxon>
        <taxon>Embryophyta</taxon>
        <taxon>Tracheophyta</taxon>
        <taxon>Polypodiopsida</taxon>
        <taxon>Polypodiidae</taxon>
        <taxon>Polypodiales</taxon>
        <taxon>Pteridineae</taxon>
        <taxon>Pteridaceae</taxon>
        <taxon>Vittarioideae</taxon>
        <taxon>Adiantum</taxon>
    </lineage>
</organism>
<evidence type="ECO:0000313" key="6">
    <source>
        <dbReference type="EMBL" id="KAI5064703.1"/>
    </source>
</evidence>
<dbReference type="SUPFAM" id="SSF53448">
    <property type="entry name" value="Nucleotide-diphospho-sugar transferases"/>
    <property type="match status" value="1"/>
</dbReference>
<dbReference type="EC" id="2.4.1.-" evidence="4"/>
<keyword evidence="4" id="KW-0333">Golgi apparatus</keyword>
<comment type="pathway">
    <text evidence="1 4">Glycan metabolism; pectin biosynthesis.</text>
</comment>
<dbReference type="Pfam" id="PF25557">
    <property type="entry name" value="GAUT_1"/>
    <property type="match status" value="1"/>
</dbReference>
<protein>
    <recommendedName>
        <fullName evidence="4">Hexosyltransferase</fullName>
        <ecNumber evidence="4">2.4.1.-</ecNumber>
    </recommendedName>
</protein>
<keyword evidence="7" id="KW-1185">Reference proteome</keyword>
<dbReference type="AlphaFoldDB" id="A0A9D4Z712"/>
<dbReference type="Gene3D" id="3.90.550.10">
    <property type="entry name" value="Spore Coat Polysaccharide Biosynthesis Protein SpsA, Chain A"/>
    <property type="match status" value="1"/>
</dbReference>
<accession>A0A9D4Z712</accession>
<dbReference type="InterPro" id="IPR029044">
    <property type="entry name" value="Nucleotide-diphossugar_trans"/>
</dbReference>
<dbReference type="EMBL" id="JABFUD020000019">
    <property type="protein sequence ID" value="KAI5064703.1"/>
    <property type="molecule type" value="Genomic_DNA"/>
</dbReference>
<comment type="similarity">
    <text evidence="2 4">Belongs to the glycosyltransferase 8 family.</text>
</comment>
<gene>
    <name evidence="6" type="ORF">GOP47_0019398</name>
</gene>
<dbReference type="PANTHER" id="PTHR32116:SF4">
    <property type="entry name" value="POLYGALACTURONATE 4-ALPHA-GALACTURONOSYLTRANSFERASE"/>
    <property type="match status" value="1"/>
</dbReference>
<dbReference type="GO" id="GO:0071555">
    <property type="term" value="P:cell wall organization"/>
    <property type="evidence" value="ECO:0007669"/>
    <property type="project" value="UniProtKB-KW"/>
</dbReference>
<dbReference type="GO" id="GO:0047262">
    <property type="term" value="F:polygalacturonate 4-alpha-galacturonosyltransferase activity"/>
    <property type="evidence" value="ECO:0007669"/>
    <property type="project" value="InterPro"/>
</dbReference>
<comment type="caution">
    <text evidence="6">The sequence shown here is derived from an EMBL/GenBank/DDBJ whole genome shotgun (WGS) entry which is preliminary data.</text>
</comment>
<reference evidence="6" key="1">
    <citation type="submission" date="2021-01" db="EMBL/GenBank/DDBJ databases">
        <title>Adiantum capillus-veneris genome.</title>
        <authorList>
            <person name="Fang Y."/>
            <person name="Liao Q."/>
        </authorList>
    </citation>
    <scope>NUCLEOTIDE SEQUENCE</scope>
    <source>
        <strain evidence="6">H3</strain>
        <tissue evidence="6">Leaf</tissue>
    </source>
</reference>
<name>A0A9D4Z712_ADICA</name>
<dbReference type="OrthoDB" id="2014201at2759"/>
<keyword evidence="4" id="KW-0961">Cell wall biogenesis/degradation</keyword>
<evidence type="ECO:0000256" key="5">
    <source>
        <dbReference type="SAM" id="SignalP"/>
    </source>
</evidence>
<evidence type="ECO:0000313" key="7">
    <source>
        <dbReference type="Proteomes" id="UP000886520"/>
    </source>
</evidence>